<evidence type="ECO:0000256" key="1">
    <source>
        <dbReference type="SAM" id="Phobius"/>
    </source>
</evidence>
<dbReference type="STRING" id="1121442.SAMN02745702_00037"/>
<proteinExistence type="predicted"/>
<reference evidence="2 3" key="1">
    <citation type="submission" date="2017-02" db="EMBL/GenBank/DDBJ databases">
        <authorList>
            <person name="Peterson S.W."/>
        </authorList>
    </citation>
    <scope>NUCLEOTIDE SEQUENCE [LARGE SCALE GENOMIC DNA]</scope>
    <source>
        <strain evidence="2 3">DSM 18034</strain>
    </source>
</reference>
<protein>
    <submittedName>
        <fullName evidence="2">Uncharacterized protein</fullName>
    </submittedName>
</protein>
<keyword evidence="1" id="KW-1133">Transmembrane helix</keyword>
<accession>A0A1T4VD15</accession>
<feature type="transmembrane region" description="Helical" evidence="1">
    <location>
        <begin position="61"/>
        <end position="81"/>
    </location>
</feature>
<keyword evidence="1" id="KW-0472">Membrane</keyword>
<dbReference type="Proteomes" id="UP000189733">
    <property type="component" value="Unassembled WGS sequence"/>
</dbReference>
<name>A0A1T4VD15_9BACT</name>
<feature type="transmembrane region" description="Helical" evidence="1">
    <location>
        <begin position="30"/>
        <end position="49"/>
    </location>
</feature>
<evidence type="ECO:0000313" key="3">
    <source>
        <dbReference type="Proteomes" id="UP000189733"/>
    </source>
</evidence>
<dbReference type="EMBL" id="FUYA01000001">
    <property type="protein sequence ID" value="SKA62842.1"/>
    <property type="molecule type" value="Genomic_DNA"/>
</dbReference>
<evidence type="ECO:0000313" key="2">
    <source>
        <dbReference type="EMBL" id="SKA62842.1"/>
    </source>
</evidence>
<organism evidence="2 3">
    <name type="scientific">Desulfobaculum bizertense DSM 18034</name>
    <dbReference type="NCBI Taxonomy" id="1121442"/>
    <lineage>
        <taxon>Bacteria</taxon>
        <taxon>Pseudomonadati</taxon>
        <taxon>Thermodesulfobacteriota</taxon>
        <taxon>Desulfovibrionia</taxon>
        <taxon>Desulfovibrionales</taxon>
        <taxon>Desulfovibrionaceae</taxon>
        <taxon>Desulfobaculum</taxon>
    </lineage>
</organism>
<gene>
    <name evidence="2" type="ORF">SAMN02745702_00037</name>
</gene>
<sequence>MFKLFVIILFLVWFLGLFLGKKHRLIRSTSQLIQLILWGAFSFLGTTGIPRSDFFQGRSVGLALAILTWIAFSFWLSRFLVQKLDRRAR</sequence>
<keyword evidence="3" id="KW-1185">Reference proteome</keyword>
<keyword evidence="1" id="KW-0812">Transmembrane</keyword>
<dbReference type="AlphaFoldDB" id="A0A1T4VD15"/>
<dbReference type="RefSeq" id="WP_078683371.1">
    <property type="nucleotide sequence ID" value="NZ_FUYA01000001.1"/>
</dbReference>
<dbReference type="OrthoDB" id="100605at2"/>